<dbReference type="EMBL" id="ACCJ01000141">
    <property type="protein sequence ID" value="EEG55491.1"/>
    <property type="molecule type" value="Genomic_DNA"/>
</dbReference>
<sequence>MAHSGFQLHLLYQKDPRQPIFFHIRTNAPHIPLLYSHSL</sequence>
<accession>C0CZF6</accession>
<dbReference type="Proteomes" id="UP000004756">
    <property type="component" value="Unassembled WGS sequence"/>
</dbReference>
<keyword evidence="2" id="KW-1185">Reference proteome</keyword>
<reference evidence="1 2" key="2">
    <citation type="submission" date="2009-02" db="EMBL/GenBank/DDBJ databases">
        <title>Draft genome sequence of Clostridium asparagiforme (DSM 15981).</title>
        <authorList>
            <person name="Sudarsanam P."/>
            <person name="Ley R."/>
            <person name="Guruge J."/>
            <person name="Turnbaugh P.J."/>
            <person name="Mahowald M."/>
            <person name="Liep D."/>
            <person name="Gordon J."/>
        </authorList>
    </citation>
    <scope>NUCLEOTIDE SEQUENCE [LARGE SCALE GENOMIC DNA]</scope>
    <source>
        <strain evidence="1 2">DSM 15981</strain>
    </source>
</reference>
<protein>
    <submittedName>
        <fullName evidence="1">Uncharacterized protein</fullName>
    </submittedName>
</protein>
<evidence type="ECO:0000313" key="2">
    <source>
        <dbReference type="Proteomes" id="UP000004756"/>
    </source>
</evidence>
<gene>
    <name evidence="1" type="ORF">CLOSTASPAR_02383</name>
</gene>
<dbReference type="AlphaFoldDB" id="C0CZF6"/>
<proteinExistence type="predicted"/>
<reference evidence="1 2" key="1">
    <citation type="submission" date="2009-01" db="EMBL/GenBank/DDBJ databases">
        <authorList>
            <person name="Fulton L."/>
            <person name="Clifton S."/>
            <person name="Fulton B."/>
            <person name="Xu J."/>
            <person name="Minx P."/>
            <person name="Pepin K.H."/>
            <person name="Johnson M."/>
            <person name="Bhonagiri V."/>
            <person name="Nash W.E."/>
            <person name="Mardis E.R."/>
            <person name="Wilson R.K."/>
        </authorList>
    </citation>
    <scope>NUCLEOTIDE SEQUENCE [LARGE SCALE GENOMIC DNA]</scope>
    <source>
        <strain evidence="1 2">DSM 15981</strain>
    </source>
</reference>
<dbReference type="HOGENOM" id="CLU_3307074_0_0_9"/>
<evidence type="ECO:0000313" key="1">
    <source>
        <dbReference type="EMBL" id="EEG55491.1"/>
    </source>
</evidence>
<organism evidence="1 2">
    <name type="scientific">[Clostridium] asparagiforme DSM 15981</name>
    <dbReference type="NCBI Taxonomy" id="518636"/>
    <lineage>
        <taxon>Bacteria</taxon>
        <taxon>Bacillati</taxon>
        <taxon>Bacillota</taxon>
        <taxon>Clostridia</taxon>
        <taxon>Lachnospirales</taxon>
        <taxon>Lachnospiraceae</taxon>
        <taxon>Enterocloster</taxon>
    </lineage>
</organism>
<comment type="caution">
    <text evidence="1">The sequence shown here is derived from an EMBL/GenBank/DDBJ whole genome shotgun (WGS) entry which is preliminary data.</text>
</comment>
<name>C0CZF6_9FIRM</name>